<evidence type="ECO:0000313" key="2">
    <source>
        <dbReference type="Proteomes" id="UP000499080"/>
    </source>
</evidence>
<dbReference type="EMBL" id="BGPR01019821">
    <property type="protein sequence ID" value="GBN83012.1"/>
    <property type="molecule type" value="Genomic_DNA"/>
</dbReference>
<dbReference type="Proteomes" id="UP000499080">
    <property type="component" value="Unassembled WGS sequence"/>
</dbReference>
<dbReference type="AlphaFoldDB" id="A0A4Y2S4E5"/>
<sequence>MHIRRASVKHMGKQLAYLLNSGLFAANLTEPLMSKKSHYAPVPLTLTLTTPDVIDCNCGTDLWLLYKRAERTMKQSRLRTHSCTGADDHVVMIHPYLLSHVCIYCTCCLQCFNLFLIDSLIQSCSSFLINE</sequence>
<evidence type="ECO:0000313" key="1">
    <source>
        <dbReference type="EMBL" id="GBN83012.1"/>
    </source>
</evidence>
<proteinExistence type="predicted"/>
<protein>
    <submittedName>
        <fullName evidence="1">Uncharacterized protein</fullName>
    </submittedName>
</protein>
<keyword evidence="2" id="KW-1185">Reference proteome</keyword>
<reference evidence="1 2" key="1">
    <citation type="journal article" date="2019" name="Sci. Rep.">
        <title>Orb-weaving spider Araneus ventricosus genome elucidates the spidroin gene catalogue.</title>
        <authorList>
            <person name="Kono N."/>
            <person name="Nakamura H."/>
            <person name="Ohtoshi R."/>
            <person name="Moran D.A.P."/>
            <person name="Shinohara A."/>
            <person name="Yoshida Y."/>
            <person name="Fujiwara M."/>
            <person name="Mori M."/>
            <person name="Tomita M."/>
            <person name="Arakawa K."/>
        </authorList>
    </citation>
    <scope>NUCLEOTIDE SEQUENCE [LARGE SCALE GENOMIC DNA]</scope>
</reference>
<accession>A0A4Y2S4E5</accession>
<gene>
    <name evidence="1" type="ORF">AVEN_198709_1</name>
</gene>
<comment type="caution">
    <text evidence="1">The sequence shown here is derived from an EMBL/GenBank/DDBJ whole genome shotgun (WGS) entry which is preliminary data.</text>
</comment>
<name>A0A4Y2S4E5_ARAVE</name>
<organism evidence="1 2">
    <name type="scientific">Araneus ventricosus</name>
    <name type="common">Orbweaver spider</name>
    <name type="synonym">Epeira ventricosa</name>
    <dbReference type="NCBI Taxonomy" id="182803"/>
    <lineage>
        <taxon>Eukaryota</taxon>
        <taxon>Metazoa</taxon>
        <taxon>Ecdysozoa</taxon>
        <taxon>Arthropoda</taxon>
        <taxon>Chelicerata</taxon>
        <taxon>Arachnida</taxon>
        <taxon>Araneae</taxon>
        <taxon>Araneomorphae</taxon>
        <taxon>Entelegynae</taxon>
        <taxon>Araneoidea</taxon>
        <taxon>Araneidae</taxon>
        <taxon>Araneus</taxon>
    </lineage>
</organism>